<keyword evidence="3" id="KW-1185">Reference proteome</keyword>
<gene>
    <name evidence="2" type="ORF">HAX54_018745</name>
</gene>
<feature type="region of interest" description="Disordered" evidence="1">
    <location>
        <begin position="30"/>
        <end position="63"/>
    </location>
</feature>
<organism evidence="2 3">
    <name type="scientific">Datura stramonium</name>
    <name type="common">Jimsonweed</name>
    <name type="synonym">Common thornapple</name>
    <dbReference type="NCBI Taxonomy" id="4076"/>
    <lineage>
        <taxon>Eukaryota</taxon>
        <taxon>Viridiplantae</taxon>
        <taxon>Streptophyta</taxon>
        <taxon>Embryophyta</taxon>
        <taxon>Tracheophyta</taxon>
        <taxon>Spermatophyta</taxon>
        <taxon>Magnoliopsida</taxon>
        <taxon>eudicotyledons</taxon>
        <taxon>Gunneridae</taxon>
        <taxon>Pentapetalae</taxon>
        <taxon>asterids</taxon>
        <taxon>lamiids</taxon>
        <taxon>Solanales</taxon>
        <taxon>Solanaceae</taxon>
        <taxon>Solanoideae</taxon>
        <taxon>Datureae</taxon>
        <taxon>Datura</taxon>
    </lineage>
</organism>
<sequence>MLYQQAGIPRKVRGCMLGFDSPFNALRVKGAHGRVRKERKTDSEDDGDDPDGDGASSSRPNGPFQWMEADLAAMQGLMSGLPRLPQGEGIGFCLAVIHYSGHFSAAADPLLRSTSIVACLLR</sequence>
<accession>A0ABS8UQ27</accession>
<dbReference type="Proteomes" id="UP000823775">
    <property type="component" value="Unassembled WGS sequence"/>
</dbReference>
<protein>
    <submittedName>
        <fullName evidence="2">Uncharacterized protein</fullName>
    </submittedName>
</protein>
<comment type="caution">
    <text evidence="2">The sequence shown here is derived from an EMBL/GenBank/DDBJ whole genome shotgun (WGS) entry which is preliminary data.</text>
</comment>
<dbReference type="EMBL" id="JACEIK010002289">
    <property type="protein sequence ID" value="MCD9560241.1"/>
    <property type="molecule type" value="Genomic_DNA"/>
</dbReference>
<evidence type="ECO:0000256" key="1">
    <source>
        <dbReference type="SAM" id="MobiDB-lite"/>
    </source>
</evidence>
<evidence type="ECO:0000313" key="2">
    <source>
        <dbReference type="EMBL" id="MCD9560241.1"/>
    </source>
</evidence>
<feature type="compositionally biased region" description="Acidic residues" evidence="1">
    <location>
        <begin position="43"/>
        <end position="52"/>
    </location>
</feature>
<name>A0ABS8UQ27_DATST</name>
<proteinExistence type="predicted"/>
<reference evidence="2 3" key="1">
    <citation type="journal article" date="2021" name="BMC Genomics">
        <title>Datura genome reveals duplications of psychoactive alkaloid biosynthetic genes and high mutation rate following tissue culture.</title>
        <authorList>
            <person name="Rajewski A."/>
            <person name="Carter-House D."/>
            <person name="Stajich J."/>
            <person name="Litt A."/>
        </authorList>
    </citation>
    <scope>NUCLEOTIDE SEQUENCE [LARGE SCALE GENOMIC DNA]</scope>
    <source>
        <strain evidence="2">AR-01</strain>
    </source>
</reference>
<evidence type="ECO:0000313" key="3">
    <source>
        <dbReference type="Proteomes" id="UP000823775"/>
    </source>
</evidence>